<sequence>NDVQSTITTVTDQSTQLLSLVNSLVDSRLNSFFASSQSSSSQLASPVLPSTSQDNVLLSTIATSSSLSSQQDSTPTTNTPPMNSSSALINALLTANNGTLAMGNQNITLSSQPHLAGQNQNTFNFVNNCNNELPAIPAKILKQIKSGRRIQISLSRVLSLPVNCSQLCNGSLGHDLVGLLKDSLAPSTQATYMSGIRSYINFCDSHGLIPFPSSEALLCFFSVFSFNRGIACKTIKVYITGVLHQNSMLGSNLPLALMPILHRVIRGIRRRQGNSLTRRPRKPITTSHLRVISRFLLLCSHPTQDKYMLLAACLTAFFGLLRVSEFSCPSQSRYDPSIHLMKSDVTFNLNHSLMTIRIKGSKTDPFRQGVNIRIAATSNNICPVGAMRNYLALRSSKPGPLFQFHDGKLLTRRTLYALLEQSLPSVSDLNTHSFRIGGASAALSAGASDSMIRIMGRWSSDCYLRYLRVSDFDIQKFTANMAKISHVSSTWDPDKW</sequence>
<dbReference type="InterPro" id="IPR052925">
    <property type="entry name" value="Phage_Integrase-like_Recomb"/>
</dbReference>
<dbReference type="Gene3D" id="1.10.443.10">
    <property type="entry name" value="Intergrase catalytic core"/>
    <property type="match status" value="1"/>
</dbReference>
<dbReference type="Proteomes" id="UP000594262">
    <property type="component" value="Unplaced"/>
</dbReference>
<dbReference type="SUPFAM" id="SSF47823">
    <property type="entry name" value="lambda integrase-like, N-terminal domain"/>
    <property type="match status" value="1"/>
</dbReference>
<feature type="region of interest" description="Disordered" evidence="3">
    <location>
        <begin position="64"/>
        <end position="85"/>
    </location>
</feature>
<dbReference type="EnsemblMetazoa" id="CLYHEMT024771.2">
    <property type="protein sequence ID" value="CLYHEMP024771.2"/>
    <property type="gene ID" value="CLYHEMG024771"/>
</dbReference>
<dbReference type="GO" id="GO:0015074">
    <property type="term" value="P:DNA integration"/>
    <property type="evidence" value="ECO:0007669"/>
    <property type="project" value="InterPro"/>
</dbReference>
<evidence type="ECO:0000256" key="2">
    <source>
        <dbReference type="ARBA" id="ARBA00023172"/>
    </source>
</evidence>
<name>A0A7M5XK70_9CNID</name>
<evidence type="ECO:0000313" key="5">
    <source>
        <dbReference type="Proteomes" id="UP000594262"/>
    </source>
</evidence>
<dbReference type="GO" id="GO:0006310">
    <property type="term" value="P:DNA recombination"/>
    <property type="evidence" value="ECO:0007669"/>
    <property type="project" value="UniProtKB-KW"/>
</dbReference>
<dbReference type="PANTHER" id="PTHR34605">
    <property type="entry name" value="PHAGE_INTEGRASE DOMAIN-CONTAINING PROTEIN"/>
    <property type="match status" value="1"/>
</dbReference>
<dbReference type="AlphaFoldDB" id="A0A7M5XK70"/>
<dbReference type="GO" id="GO:0003677">
    <property type="term" value="F:DNA binding"/>
    <property type="evidence" value="ECO:0007669"/>
    <property type="project" value="UniProtKB-KW"/>
</dbReference>
<accession>A0A7M5XK70</accession>
<protein>
    <submittedName>
        <fullName evidence="4">Uncharacterized protein</fullName>
    </submittedName>
</protein>
<keyword evidence="5" id="KW-1185">Reference proteome</keyword>
<evidence type="ECO:0000256" key="3">
    <source>
        <dbReference type="SAM" id="MobiDB-lite"/>
    </source>
</evidence>
<evidence type="ECO:0000313" key="4">
    <source>
        <dbReference type="EnsemblMetazoa" id="CLYHEMP024771.2"/>
    </source>
</evidence>
<evidence type="ECO:0000256" key="1">
    <source>
        <dbReference type="ARBA" id="ARBA00023125"/>
    </source>
</evidence>
<dbReference type="InterPro" id="IPR013762">
    <property type="entry name" value="Integrase-like_cat_sf"/>
</dbReference>
<dbReference type="SUPFAM" id="SSF56349">
    <property type="entry name" value="DNA breaking-rejoining enzymes"/>
    <property type="match status" value="1"/>
</dbReference>
<organism evidence="4 5">
    <name type="scientific">Clytia hemisphaerica</name>
    <dbReference type="NCBI Taxonomy" id="252671"/>
    <lineage>
        <taxon>Eukaryota</taxon>
        <taxon>Metazoa</taxon>
        <taxon>Cnidaria</taxon>
        <taxon>Hydrozoa</taxon>
        <taxon>Hydroidolina</taxon>
        <taxon>Leptothecata</taxon>
        <taxon>Obeliida</taxon>
        <taxon>Clytiidae</taxon>
        <taxon>Clytia</taxon>
    </lineage>
</organism>
<keyword evidence="1" id="KW-0238">DNA-binding</keyword>
<dbReference type="InterPro" id="IPR011010">
    <property type="entry name" value="DNA_brk_join_enz"/>
</dbReference>
<dbReference type="InterPro" id="IPR010998">
    <property type="entry name" value="Integrase_recombinase_N"/>
</dbReference>
<reference evidence="4" key="1">
    <citation type="submission" date="2021-01" db="UniProtKB">
        <authorList>
            <consortium name="EnsemblMetazoa"/>
        </authorList>
    </citation>
    <scope>IDENTIFICATION</scope>
</reference>
<dbReference type="OrthoDB" id="5947805at2759"/>
<proteinExistence type="predicted"/>
<dbReference type="PANTHER" id="PTHR34605:SF3">
    <property type="entry name" value="P CELL-TYPE AGGLUTINATION PROTEIN MAP4-LIKE-RELATED"/>
    <property type="match status" value="1"/>
</dbReference>
<dbReference type="Gene3D" id="1.10.150.130">
    <property type="match status" value="1"/>
</dbReference>
<keyword evidence="2" id="KW-0233">DNA recombination</keyword>